<evidence type="ECO:0000259" key="1">
    <source>
        <dbReference type="Pfam" id="PF25597"/>
    </source>
</evidence>
<accession>A0A438DUF2</accession>
<sequence length="168" mass="18352">MTWSSTSFTTYVPCAGLSFGRTIGSACECEGLYHFDDHEVVQGQAAVAGSSAMKCLFLGYAATKRGYRCFDPVNWKLYIAKDESYYTSLQGENSTEALSWKIPQSPFLVPKLPATSPVSTQISPSIPFVQSNPTIVRVHDRLSNAWEDKALPPTTQSTPQFKVAEGGV</sequence>
<organism evidence="2 3">
    <name type="scientific">Vitis vinifera</name>
    <name type="common">Grape</name>
    <dbReference type="NCBI Taxonomy" id="29760"/>
    <lineage>
        <taxon>Eukaryota</taxon>
        <taxon>Viridiplantae</taxon>
        <taxon>Streptophyta</taxon>
        <taxon>Embryophyta</taxon>
        <taxon>Tracheophyta</taxon>
        <taxon>Spermatophyta</taxon>
        <taxon>Magnoliopsida</taxon>
        <taxon>eudicotyledons</taxon>
        <taxon>Gunneridae</taxon>
        <taxon>Pentapetalae</taxon>
        <taxon>rosids</taxon>
        <taxon>Vitales</taxon>
        <taxon>Vitaceae</taxon>
        <taxon>Viteae</taxon>
        <taxon>Vitis</taxon>
    </lineage>
</organism>
<dbReference type="InterPro" id="IPR057670">
    <property type="entry name" value="SH3_retrovirus"/>
</dbReference>
<evidence type="ECO:0000313" key="3">
    <source>
        <dbReference type="Proteomes" id="UP000288805"/>
    </source>
</evidence>
<name>A0A438DUF2_VITVI</name>
<gene>
    <name evidence="2" type="ORF">CK203_084130</name>
</gene>
<evidence type="ECO:0000313" key="2">
    <source>
        <dbReference type="EMBL" id="RVW39093.1"/>
    </source>
</evidence>
<dbReference type="AlphaFoldDB" id="A0A438DUF2"/>
<feature type="domain" description="Retroviral polymerase SH3-like" evidence="1">
    <location>
        <begin position="52"/>
        <end position="82"/>
    </location>
</feature>
<proteinExistence type="predicted"/>
<dbReference type="Pfam" id="PF25597">
    <property type="entry name" value="SH3_retrovirus"/>
    <property type="match status" value="1"/>
</dbReference>
<dbReference type="EMBL" id="QGNW01001495">
    <property type="protein sequence ID" value="RVW39093.1"/>
    <property type="molecule type" value="Genomic_DNA"/>
</dbReference>
<protein>
    <recommendedName>
        <fullName evidence="1">Retroviral polymerase SH3-like domain-containing protein</fullName>
    </recommendedName>
</protein>
<reference evidence="2 3" key="1">
    <citation type="journal article" date="2018" name="PLoS Genet.">
        <title>Population sequencing reveals clonal diversity and ancestral inbreeding in the grapevine cultivar Chardonnay.</title>
        <authorList>
            <person name="Roach M.J."/>
            <person name="Johnson D.L."/>
            <person name="Bohlmann J."/>
            <person name="van Vuuren H.J."/>
            <person name="Jones S.J."/>
            <person name="Pretorius I.S."/>
            <person name="Schmidt S.A."/>
            <person name="Borneman A.R."/>
        </authorList>
    </citation>
    <scope>NUCLEOTIDE SEQUENCE [LARGE SCALE GENOMIC DNA]</scope>
    <source>
        <strain evidence="3">cv. Chardonnay</strain>
        <tissue evidence="2">Leaf</tissue>
    </source>
</reference>
<dbReference type="Proteomes" id="UP000288805">
    <property type="component" value="Unassembled WGS sequence"/>
</dbReference>
<comment type="caution">
    <text evidence="2">The sequence shown here is derived from an EMBL/GenBank/DDBJ whole genome shotgun (WGS) entry which is preliminary data.</text>
</comment>